<sequence>MKITKVLRLSFLLLAFIGTSFPEAVHAKDPAAVLDVFGHEVQAGARYLIVAPSTDNTTTLAVTMNGQILCNSDVILSTLNESFPITFSPVIQSTDGVIREGTHLNVNFAEPIATCFMAGVTPMWKIRFSTTAKGFIVTTGGVDRLNRFMITKSEGESTRIGSSVRGGRETGKTDLRVPISQPQLCRSERGEERLSIVPSIRLACRRRCM</sequence>
<dbReference type="PANTHER" id="PTHR33107">
    <property type="entry name" value="KUNITZ TRYPSIN INHIBITOR 2"/>
    <property type="match status" value="1"/>
</dbReference>
<dbReference type="InterPro" id="IPR002160">
    <property type="entry name" value="Prot_inh_Kunz-lg"/>
</dbReference>
<keyword evidence="2" id="KW-1185">Reference proteome</keyword>
<dbReference type="KEGG" id="peu:105114032"/>
<proteinExistence type="predicted"/>
<evidence type="ECO:0000313" key="3">
    <source>
        <dbReference type="RefSeq" id="XP_011008735.1"/>
    </source>
</evidence>
<dbReference type="AlphaFoldDB" id="A0AAJ6TCN0"/>
<protein>
    <submittedName>
        <fullName evidence="3">Wound-responsive protein GWIN3-like isoform X1</fullName>
    </submittedName>
</protein>
<feature type="signal peptide" evidence="1">
    <location>
        <begin position="1"/>
        <end position="27"/>
    </location>
</feature>
<dbReference type="GeneID" id="105114032"/>
<evidence type="ECO:0000256" key="1">
    <source>
        <dbReference type="SAM" id="SignalP"/>
    </source>
</evidence>
<dbReference type="SUPFAM" id="SSF50386">
    <property type="entry name" value="STI-like"/>
    <property type="match status" value="1"/>
</dbReference>
<dbReference type="RefSeq" id="XP_011008735.1">
    <property type="nucleotide sequence ID" value="XM_011010433.1"/>
</dbReference>
<organism evidence="2 3">
    <name type="scientific">Populus euphratica</name>
    <name type="common">Euphrates poplar</name>
    <dbReference type="NCBI Taxonomy" id="75702"/>
    <lineage>
        <taxon>Eukaryota</taxon>
        <taxon>Viridiplantae</taxon>
        <taxon>Streptophyta</taxon>
        <taxon>Embryophyta</taxon>
        <taxon>Tracheophyta</taxon>
        <taxon>Spermatophyta</taxon>
        <taxon>Magnoliopsida</taxon>
        <taxon>eudicotyledons</taxon>
        <taxon>Gunneridae</taxon>
        <taxon>Pentapetalae</taxon>
        <taxon>rosids</taxon>
        <taxon>fabids</taxon>
        <taxon>Malpighiales</taxon>
        <taxon>Salicaceae</taxon>
        <taxon>Saliceae</taxon>
        <taxon>Populus</taxon>
    </lineage>
</organism>
<evidence type="ECO:0000313" key="2">
    <source>
        <dbReference type="Proteomes" id="UP000694918"/>
    </source>
</evidence>
<dbReference type="Pfam" id="PF00197">
    <property type="entry name" value="Kunitz_legume"/>
    <property type="match status" value="1"/>
</dbReference>
<name>A0AAJ6TCN0_POPEU</name>
<dbReference type="SMART" id="SM00452">
    <property type="entry name" value="STI"/>
    <property type="match status" value="1"/>
</dbReference>
<feature type="chain" id="PRO_5042526323" evidence="1">
    <location>
        <begin position="28"/>
        <end position="209"/>
    </location>
</feature>
<gene>
    <name evidence="3" type="primary">LOC105114032</name>
</gene>
<dbReference type="InterPro" id="IPR011065">
    <property type="entry name" value="Kunitz_inhibitor_STI-like_sf"/>
</dbReference>
<reference evidence="3" key="1">
    <citation type="submission" date="2025-08" db="UniProtKB">
        <authorList>
            <consortium name="RefSeq"/>
        </authorList>
    </citation>
    <scope>IDENTIFICATION</scope>
</reference>
<dbReference type="Gene3D" id="2.80.10.50">
    <property type="match status" value="1"/>
</dbReference>
<dbReference type="GO" id="GO:0004866">
    <property type="term" value="F:endopeptidase inhibitor activity"/>
    <property type="evidence" value="ECO:0007669"/>
    <property type="project" value="InterPro"/>
</dbReference>
<accession>A0AAJ6TCN0</accession>
<dbReference type="Proteomes" id="UP000694918">
    <property type="component" value="Unplaced"/>
</dbReference>
<dbReference type="PANTHER" id="PTHR33107:SF5">
    <property type="entry name" value="KUNITZ TRYPSIN INHIBITOR 5"/>
    <property type="match status" value="1"/>
</dbReference>
<keyword evidence="1" id="KW-0732">Signal</keyword>